<comment type="cofactor">
    <cofactor evidence="5">
        <name>FAD</name>
        <dbReference type="ChEBI" id="CHEBI:57692"/>
    </cofactor>
</comment>
<comment type="caution">
    <text evidence="7">The sequence shown here is derived from an EMBL/GenBank/DDBJ whole genome shotgun (WGS) entry which is preliminary data.</text>
</comment>
<dbReference type="PANTHER" id="PTHR46972">
    <property type="entry name" value="MONOOXYGENASE ASQM-RELATED"/>
    <property type="match status" value="1"/>
</dbReference>
<dbReference type="GO" id="GO:0005737">
    <property type="term" value="C:cytoplasm"/>
    <property type="evidence" value="ECO:0007669"/>
    <property type="project" value="UniProtKB-SubCell"/>
</dbReference>
<dbReference type="InterPro" id="IPR043683">
    <property type="entry name" value="TetX_monooxygenase"/>
</dbReference>
<evidence type="ECO:0000256" key="1">
    <source>
        <dbReference type="ARBA" id="ARBA00022630"/>
    </source>
</evidence>
<dbReference type="EC" id="1.14.13.-" evidence="5"/>
<dbReference type="SUPFAM" id="SSF51905">
    <property type="entry name" value="FAD/NAD(P)-binding domain"/>
    <property type="match status" value="1"/>
</dbReference>
<accession>A0A7X0VHI0</accession>
<feature type="domain" description="FAD-binding" evidence="6">
    <location>
        <begin position="14"/>
        <end position="362"/>
    </location>
</feature>
<name>A0A7X0VHI0_9BACL</name>
<dbReference type="Proteomes" id="UP000547209">
    <property type="component" value="Unassembled WGS sequence"/>
</dbReference>
<gene>
    <name evidence="7" type="ORF">H7C19_22775</name>
</gene>
<dbReference type="AlphaFoldDB" id="A0A7X0VHI0"/>
<dbReference type="PANTHER" id="PTHR46972:SF1">
    <property type="entry name" value="FAD DEPENDENT OXIDOREDUCTASE DOMAIN-CONTAINING PROTEIN"/>
    <property type="match status" value="1"/>
</dbReference>
<keyword evidence="5" id="KW-0963">Cytoplasm</keyword>
<keyword evidence="1 5" id="KW-0285">Flavoprotein</keyword>
<evidence type="ECO:0000313" key="7">
    <source>
        <dbReference type="EMBL" id="MBB6673508.1"/>
    </source>
</evidence>
<organism evidence="7 8">
    <name type="scientific">Cohnella nanjingensis</name>
    <dbReference type="NCBI Taxonomy" id="1387779"/>
    <lineage>
        <taxon>Bacteria</taxon>
        <taxon>Bacillati</taxon>
        <taxon>Bacillota</taxon>
        <taxon>Bacilli</taxon>
        <taxon>Bacillales</taxon>
        <taxon>Paenibacillaceae</taxon>
        <taxon>Cohnella</taxon>
    </lineage>
</organism>
<dbReference type="InterPro" id="IPR036188">
    <property type="entry name" value="FAD/NAD-bd_sf"/>
</dbReference>
<feature type="binding site" evidence="5">
    <location>
        <position position="56"/>
    </location>
    <ligand>
        <name>FAD</name>
        <dbReference type="ChEBI" id="CHEBI:57692"/>
    </ligand>
</feature>
<dbReference type="EMBL" id="JACJVP010000039">
    <property type="protein sequence ID" value="MBB6673508.1"/>
    <property type="molecule type" value="Genomic_DNA"/>
</dbReference>
<feature type="binding site" evidence="5">
    <location>
        <position position="308"/>
    </location>
    <ligand>
        <name>FAD</name>
        <dbReference type="ChEBI" id="CHEBI:57692"/>
    </ligand>
</feature>
<comment type="subunit">
    <text evidence="5">Monomer.</text>
</comment>
<keyword evidence="8" id="KW-1185">Reference proteome</keyword>
<dbReference type="GO" id="GO:0004497">
    <property type="term" value="F:monooxygenase activity"/>
    <property type="evidence" value="ECO:0007669"/>
    <property type="project" value="UniProtKB-UniRule"/>
</dbReference>
<dbReference type="Pfam" id="PF01494">
    <property type="entry name" value="FAD_binding_3"/>
    <property type="match status" value="1"/>
</dbReference>
<comment type="catalytic activity">
    <reaction evidence="5">
        <text>a tetracycline + NADPH + O2 + H(+) = an 11a-hydroxytetracycline + NADP(+) + H2O</text>
        <dbReference type="Rhea" id="RHEA:61444"/>
        <dbReference type="ChEBI" id="CHEBI:15377"/>
        <dbReference type="ChEBI" id="CHEBI:15378"/>
        <dbReference type="ChEBI" id="CHEBI:15379"/>
        <dbReference type="ChEBI" id="CHEBI:57783"/>
        <dbReference type="ChEBI" id="CHEBI:58349"/>
        <dbReference type="ChEBI" id="CHEBI:144644"/>
        <dbReference type="ChEBI" id="CHEBI:144645"/>
    </reaction>
</comment>
<comment type="domain">
    <text evidence="5">Consists of an N-terminal FAD-binding domain with a Rossman fold and a C-terminal substrate-binding domain.</text>
</comment>
<dbReference type="RefSeq" id="WP_185671366.1">
    <property type="nucleotide sequence ID" value="NZ_JACJVP010000039.1"/>
</dbReference>
<evidence type="ECO:0000256" key="5">
    <source>
        <dbReference type="HAMAP-Rule" id="MF_00845"/>
    </source>
</evidence>
<evidence type="ECO:0000313" key="8">
    <source>
        <dbReference type="Proteomes" id="UP000547209"/>
    </source>
</evidence>
<keyword evidence="5" id="KW-0521">NADP</keyword>
<evidence type="ECO:0000259" key="6">
    <source>
        <dbReference type="Pfam" id="PF01494"/>
    </source>
</evidence>
<comment type="subcellular location">
    <subcellularLocation>
        <location evidence="5">Cytoplasm</location>
    </subcellularLocation>
</comment>
<evidence type="ECO:0000256" key="4">
    <source>
        <dbReference type="ARBA" id="ARBA00023033"/>
    </source>
</evidence>
<feature type="binding site" evidence="5">
    <location>
        <position position="114"/>
    </location>
    <ligand>
        <name>FAD</name>
        <dbReference type="ChEBI" id="CHEBI:57692"/>
    </ligand>
</feature>
<comment type="similarity">
    <text evidence="5">Belongs to the aromatic-ring hydroxylase family. TetX subfamily.</text>
</comment>
<dbReference type="GO" id="GO:0071949">
    <property type="term" value="F:FAD binding"/>
    <property type="evidence" value="ECO:0007669"/>
    <property type="project" value="InterPro"/>
</dbReference>
<dbReference type="Gene3D" id="3.50.50.60">
    <property type="entry name" value="FAD/NAD(P)-binding domain"/>
    <property type="match status" value="1"/>
</dbReference>
<dbReference type="GO" id="GO:0046677">
    <property type="term" value="P:response to antibiotic"/>
    <property type="evidence" value="ECO:0007669"/>
    <property type="project" value="InterPro"/>
</dbReference>
<protein>
    <recommendedName>
        <fullName evidence="5">Flavin-dependent monooxygenase</fullName>
    </recommendedName>
    <alternativeName>
        <fullName evidence="5">TetX monooxygenase</fullName>
        <shortName evidence="5">TetX</shortName>
        <ecNumber evidence="5">1.14.13.-</ecNumber>
    </alternativeName>
</protein>
<evidence type="ECO:0000256" key="3">
    <source>
        <dbReference type="ARBA" id="ARBA00023002"/>
    </source>
</evidence>
<dbReference type="InterPro" id="IPR002938">
    <property type="entry name" value="FAD-bd"/>
</dbReference>
<keyword evidence="5" id="KW-0547">Nucleotide-binding</keyword>
<dbReference type="HAMAP" id="MF_00845">
    <property type="entry name" value="TetX_monooxygenase"/>
    <property type="match status" value="1"/>
</dbReference>
<sequence>MINATAKNMGQQRIAIIGAGPGGLTLALILQRHGIQAIVYERESSDTNRERGGSLDIHEDSGQQALKEAGLYEQFQAVARYEGEDFRLFDKTGRLYMDEVADPDVPGTRPEIDRGTLCDLLLDALDPDCLRYGHKLTQAVPLADGRHELRFENGHTDVVDLVIGADGAFSRIRPLLTDAEAEYSGISMIELNVDRVAAAHPDLAQLNGRGKMFALGDHQGILGQLNGDGRIKVYLSFESERDWLDKCGIPFDRPEEAKRRLLDRFADWDDDLRNYIRYAEDVLLPRRIYMLPVGLKWSSEPGVTLIGDAAHLMSPFAGEGVNLAMRDAAELALSLVRHDEIGDGVRAYEEKMYAYSSESAEISAANLKLIFGGDAAARLKELMEQYRGQEQEQEQEQSSSV</sequence>
<reference evidence="7 8" key="1">
    <citation type="submission" date="2020-08" db="EMBL/GenBank/DDBJ databases">
        <title>Cohnella phylogeny.</title>
        <authorList>
            <person name="Dunlap C."/>
        </authorList>
    </citation>
    <scope>NUCLEOTIDE SEQUENCE [LARGE SCALE GENOMIC DNA]</scope>
    <source>
        <strain evidence="7 8">DSM 28246</strain>
    </source>
</reference>
<keyword evidence="4 5" id="KW-0503">Monooxygenase</keyword>
<evidence type="ECO:0000256" key="2">
    <source>
        <dbReference type="ARBA" id="ARBA00022827"/>
    </source>
</evidence>
<keyword evidence="2 5" id="KW-0274">FAD</keyword>
<keyword evidence="3 5" id="KW-0560">Oxidoreductase</keyword>
<dbReference type="PRINTS" id="PR00420">
    <property type="entry name" value="RNGMNOXGNASE"/>
</dbReference>
<comment type="function">
    <text evidence="5">An FAD-requiring monooxygenase active on some tetracycline antibiotic derivatives, which leads to their inactivation. Hydroxylates carbon 11a of tetracycline and some analogs.</text>
</comment>
<proteinExistence type="inferred from homology"/>
<feature type="binding site" evidence="5">
    <location>
        <position position="49"/>
    </location>
    <ligand>
        <name>NADPH</name>
        <dbReference type="ChEBI" id="CHEBI:57783"/>
    </ligand>
</feature>